<evidence type="ECO:0000313" key="16">
    <source>
        <dbReference type="EMBL" id="ATY31407.1"/>
    </source>
</evidence>
<feature type="site" description="Transition state stabilizer" evidence="14">
    <location>
        <position position="253"/>
    </location>
</feature>
<dbReference type="Gene3D" id="3.30.1330.50">
    <property type="entry name" value="2-C-methyl-D-erythritol 2,4-cyclodiphosphate synthase"/>
    <property type="match status" value="1"/>
</dbReference>
<evidence type="ECO:0000256" key="2">
    <source>
        <dbReference type="ARBA" id="ARBA00001282"/>
    </source>
</evidence>
<dbReference type="PROSITE" id="PS01350">
    <property type="entry name" value="ISPF"/>
    <property type="match status" value="1"/>
</dbReference>
<dbReference type="InterPro" id="IPR001228">
    <property type="entry name" value="IspD"/>
</dbReference>
<evidence type="ECO:0000256" key="9">
    <source>
        <dbReference type="ARBA" id="ARBA00022695"/>
    </source>
</evidence>
<dbReference type="EMBL" id="CP024923">
    <property type="protein sequence ID" value="ATY31407.1"/>
    <property type="molecule type" value="Genomic_DNA"/>
</dbReference>
<dbReference type="Proteomes" id="UP000229081">
    <property type="component" value="Chromosome"/>
</dbReference>
<feature type="site" description="Transition state stabilizer" evidence="14">
    <location>
        <position position="15"/>
    </location>
</feature>
<dbReference type="InterPro" id="IPR020555">
    <property type="entry name" value="MECDP_synthase_CS"/>
</dbReference>
<comment type="cofactor">
    <cofactor evidence="3 14">
        <name>a divalent metal cation</name>
        <dbReference type="ChEBI" id="CHEBI:60240"/>
    </cofactor>
</comment>
<evidence type="ECO:0000256" key="6">
    <source>
        <dbReference type="ARBA" id="ARBA00008480"/>
    </source>
</evidence>
<comment type="function">
    <text evidence="14">Bifunctional enzyme that catalyzes the formation of 4-diphosphocytidyl-2-C-methyl-D-erythritol from CTP and 2-C-methyl-D-erythritol 4-phosphate (MEP) (IspD), and catalyzes the conversion of 4-diphosphocytidyl-2-C-methyl-D-erythritol 2-phosphate (CDP-ME2P) to 2-C-methyl-D-erythritol 2,4-cyclodiphosphate (ME-CPP) with a corresponding release of cytidine 5-monophosphate (CMP) (IspF).</text>
</comment>
<dbReference type="Pfam" id="PF01128">
    <property type="entry name" value="IspD"/>
    <property type="match status" value="1"/>
</dbReference>
<dbReference type="EC" id="4.6.1.12" evidence="14"/>
<feature type="binding site" evidence="14">
    <location>
        <begin position="275"/>
        <end position="277"/>
    </location>
    <ligand>
        <name>4-CDP-2-C-methyl-D-erythritol 2-phosphate</name>
        <dbReference type="ChEBI" id="CHEBI:57919"/>
    </ligand>
</feature>
<dbReference type="SUPFAM" id="SSF53448">
    <property type="entry name" value="Nucleotide-diphospho-sugar transferases"/>
    <property type="match status" value="1"/>
</dbReference>
<dbReference type="HAMAP" id="MF_01520">
    <property type="entry name" value="IspDF"/>
    <property type="match status" value="1"/>
</dbReference>
<evidence type="ECO:0000256" key="3">
    <source>
        <dbReference type="ARBA" id="ARBA00001968"/>
    </source>
</evidence>
<dbReference type="InterPro" id="IPR026596">
    <property type="entry name" value="IspD/F"/>
</dbReference>
<name>A0A2K8MC33_9SPHN</name>
<feature type="binding site" evidence="14">
    <location>
        <position position="358"/>
    </location>
    <ligand>
        <name>4-CDP-2-C-methyl-D-erythritol 2-phosphate</name>
        <dbReference type="ChEBI" id="CHEBI:57919"/>
    </ligand>
</feature>
<feature type="domain" description="2-C-methyl-D-erythritol 2,4-cyclodiphosphate synthase" evidence="15">
    <location>
        <begin position="221"/>
        <end position="373"/>
    </location>
</feature>
<evidence type="ECO:0000256" key="10">
    <source>
        <dbReference type="ARBA" id="ARBA00022723"/>
    </source>
</evidence>
<dbReference type="FunFam" id="3.90.550.10:FF:000003">
    <property type="entry name" value="2-C-methyl-D-erythritol 4-phosphate cytidylyltransferase"/>
    <property type="match status" value="1"/>
</dbReference>
<feature type="binding site" evidence="14">
    <location>
        <position position="361"/>
    </location>
    <ligand>
        <name>4-CDP-2-C-methyl-D-erythritol 2-phosphate</name>
        <dbReference type="ChEBI" id="CHEBI:57919"/>
    </ligand>
</feature>
<evidence type="ECO:0000256" key="4">
    <source>
        <dbReference type="ARBA" id="ARBA00004709"/>
    </source>
</evidence>
<comment type="similarity">
    <text evidence="14">In the C-terminal section; belongs to the IspF family.</text>
</comment>
<dbReference type="InterPro" id="IPR018294">
    <property type="entry name" value="ISPD_synthase_CS"/>
</dbReference>
<feature type="binding site" evidence="14">
    <location>
        <position position="229"/>
    </location>
    <ligand>
        <name>a divalent metal cation</name>
        <dbReference type="ChEBI" id="CHEBI:60240"/>
    </ligand>
</feature>
<evidence type="ECO:0000256" key="14">
    <source>
        <dbReference type="HAMAP-Rule" id="MF_01520"/>
    </source>
</evidence>
<comment type="similarity">
    <text evidence="7">Belongs to the IspD/TarI cytidylyltransferase family. IspD subfamily.</text>
</comment>
<comment type="catalytic activity">
    <reaction evidence="1 14">
        <text>4-CDP-2-C-methyl-D-erythritol 2-phosphate = 2-C-methyl-D-erythritol 2,4-cyclic diphosphate + CMP</text>
        <dbReference type="Rhea" id="RHEA:23864"/>
        <dbReference type="ChEBI" id="CHEBI:57919"/>
        <dbReference type="ChEBI" id="CHEBI:58483"/>
        <dbReference type="ChEBI" id="CHEBI:60377"/>
        <dbReference type="EC" id="4.6.1.12"/>
    </reaction>
</comment>
<feature type="region of interest" description="2-C-methyl-D-erythritol 2,4-cyclodiphosphate synthase" evidence="14">
    <location>
        <begin position="221"/>
        <end position="380"/>
    </location>
</feature>
<comment type="similarity">
    <text evidence="6">Belongs to the IspF family.</text>
</comment>
<evidence type="ECO:0000256" key="5">
    <source>
        <dbReference type="ARBA" id="ARBA00004787"/>
    </source>
</evidence>
<dbReference type="HAMAP" id="MF_00108">
    <property type="entry name" value="IspD"/>
    <property type="match status" value="1"/>
</dbReference>
<dbReference type="PANTHER" id="PTHR43181">
    <property type="entry name" value="2-C-METHYL-D-ERYTHRITOL 2,4-CYCLODIPHOSPHATE SYNTHASE, CHLOROPLASTIC"/>
    <property type="match status" value="1"/>
</dbReference>
<feature type="binding site" evidence="14">
    <location>
        <begin position="351"/>
        <end position="354"/>
    </location>
    <ligand>
        <name>4-CDP-2-C-methyl-D-erythritol 2-phosphate</name>
        <dbReference type="ChEBI" id="CHEBI:57919"/>
    </ligand>
</feature>
<dbReference type="OrthoDB" id="9804336at2"/>
<feature type="binding site" evidence="14">
    <location>
        <position position="227"/>
    </location>
    <ligand>
        <name>a divalent metal cation</name>
        <dbReference type="ChEBI" id="CHEBI:60240"/>
    </ligand>
</feature>
<evidence type="ECO:0000259" key="15">
    <source>
        <dbReference type="Pfam" id="PF02542"/>
    </source>
</evidence>
<evidence type="ECO:0000256" key="1">
    <source>
        <dbReference type="ARBA" id="ARBA00000200"/>
    </source>
</evidence>
<reference evidence="16 17" key="1">
    <citation type="submission" date="2017-11" db="EMBL/GenBank/DDBJ databases">
        <title>Complete genome sequence of Sphingomonas sp. Strain Cra20, a psychrotolerant potential plant growth promoting rhizobacteria.</title>
        <authorList>
            <person name="Luo Y."/>
        </authorList>
    </citation>
    <scope>NUCLEOTIDE SEQUENCE [LARGE SCALE GENOMIC DNA]</scope>
    <source>
        <strain evidence="16 17">Cra20</strain>
    </source>
</reference>
<dbReference type="Gene3D" id="3.90.550.10">
    <property type="entry name" value="Spore Coat Polysaccharide Biosynthesis Protein SpsA, Chain A"/>
    <property type="match status" value="1"/>
</dbReference>
<dbReference type="Pfam" id="PF02542">
    <property type="entry name" value="YgbB"/>
    <property type="match status" value="1"/>
</dbReference>
<evidence type="ECO:0000256" key="12">
    <source>
        <dbReference type="ARBA" id="ARBA00023239"/>
    </source>
</evidence>
<dbReference type="NCBIfam" id="TIGR00151">
    <property type="entry name" value="ispF"/>
    <property type="match status" value="1"/>
</dbReference>
<comment type="catalytic activity">
    <reaction evidence="2 14">
        <text>2-C-methyl-D-erythritol 4-phosphate + CTP + H(+) = 4-CDP-2-C-methyl-D-erythritol + diphosphate</text>
        <dbReference type="Rhea" id="RHEA:13429"/>
        <dbReference type="ChEBI" id="CHEBI:15378"/>
        <dbReference type="ChEBI" id="CHEBI:33019"/>
        <dbReference type="ChEBI" id="CHEBI:37563"/>
        <dbReference type="ChEBI" id="CHEBI:57823"/>
        <dbReference type="ChEBI" id="CHEBI:58262"/>
        <dbReference type="EC" id="2.7.7.60"/>
    </reaction>
</comment>
<feature type="region of interest" description="2-C-methyl-D-erythritol 4-phosphate cytidylyltransferase" evidence="14">
    <location>
        <begin position="1"/>
        <end position="220"/>
    </location>
</feature>
<dbReference type="GO" id="GO:0019288">
    <property type="term" value="P:isopentenyl diphosphate biosynthetic process, methylerythritol 4-phosphate pathway"/>
    <property type="evidence" value="ECO:0007669"/>
    <property type="project" value="UniProtKB-UniRule"/>
</dbReference>
<dbReference type="CDD" id="cd00554">
    <property type="entry name" value="MECDP_synthase"/>
    <property type="match status" value="1"/>
</dbReference>
<dbReference type="HAMAP" id="MF_00107">
    <property type="entry name" value="IspF"/>
    <property type="match status" value="1"/>
</dbReference>
<feature type="binding site" evidence="14">
    <location>
        <position position="261"/>
    </location>
    <ligand>
        <name>a divalent metal cation</name>
        <dbReference type="ChEBI" id="CHEBI:60240"/>
    </ligand>
</feature>
<feature type="binding site" evidence="14">
    <location>
        <begin position="253"/>
        <end position="254"/>
    </location>
    <ligand>
        <name>4-CDP-2-C-methyl-D-erythritol 2-phosphate</name>
        <dbReference type="ChEBI" id="CHEBI:57919"/>
    </ligand>
</feature>
<proteinExistence type="inferred from homology"/>
<evidence type="ECO:0000256" key="13">
    <source>
        <dbReference type="ARBA" id="ARBA00023268"/>
    </source>
</evidence>
<keyword evidence="10 14" id="KW-0479">Metal-binding</keyword>
<feature type="site" description="Positions MEP for the nucleophilic attack" evidence="14">
    <location>
        <position position="145"/>
    </location>
</feature>
<dbReference type="PROSITE" id="PS01295">
    <property type="entry name" value="ISPD"/>
    <property type="match status" value="1"/>
</dbReference>
<dbReference type="CDD" id="cd02516">
    <property type="entry name" value="CDP-ME_synthetase"/>
    <property type="match status" value="1"/>
</dbReference>
<dbReference type="AlphaFoldDB" id="A0A2K8MC33"/>
<keyword evidence="11 14" id="KW-0414">Isoprene biosynthesis</keyword>
<comment type="similarity">
    <text evidence="14">In the N-terminal section; belongs to the IspD/TarI cytidylyltransferase family. IspD subfamily.</text>
</comment>
<feature type="site" description="Transition state stabilizer" evidence="14">
    <location>
        <position position="22"/>
    </location>
</feature>
<organism evidence="16 17">
    <name type="scientific">Sphingomonas psychrotolerans</name>
    <dbReference type="NCBI Taxonomy" id="1327635"/>
    <lineage>
        <taxon>Bacteria</taxon>
        <taxon>Pseudomonadati</taxon>
        <taxon>Pseudomonadota</taxon>
        <taxon>Alphaproteobacteria</taxon>
        <taxon>Sphingomonadales</taxon>
        <taxon>Sphingomonadaceae</taxon>
        <taxon>Sphingomonas</taxon>
    </lineage>
</organism>
<dbReference type="EC" id="2.7.7.60" evidence="14"/>
<keyword evidence="12 14" id="KW-0456">Lyase</keyword>
<evidence type="ECO:0000256" key="11">
    <source>
        <dbReference type="ARBA" id="ARBA00023229"/>
    </source>
</evidence>
<dbReference type="PANTHER" id="PTHR43181:SF1">
    <property type="entry name" value="2-C-METHYL-D-ERYTHRITOL 2,4-CYCLODIPHOSPHATE SYNTHASE, CHLOROPLASTIC"/>
    <property type="match status" value="1"/>
</dbReference>
<sequence length="380" mass="39504">MKTAALIVAAGQGLRTGGSVPKQFAWLAGKPMLAHSYAALASHPAVDAVLVVIGPGQEDALRLALGDVPFAIGGASRRESVRNGLEKLAGAERVLIHDAARPFLSHAVIDALLAALETHQGALPALPVADTLARGGEALGETVPRDGLIRVQTPQAFRTAALRDAHDAWPGDREATDDAQMVRALGHAIALVPGDSALEKITHPADFAAAEARHAAAMRVRTAQGYDVHRFAEGEELWLGGVPVPHSKGLSGHSDADVVLHAITDALLGTIAAGDIGLHFPPSDPQWRGQRSARFLEHAAGLIAGQGGIIDFIDVTIICEAPRIGPHREAIRASIAAILCISESQVSVKATTTERLGFTGRGEGMAAQAIATVRVPADNA</sequence>
<comment type="pathway">
    <text evidence="5 14">Isoprenoid biosynthesis; isopentenyl diphosphate biosynthesis via DXP pathway; isopentenyl diphosphate from 1-deoxy-D-xylulose 5-phosphate: step 2/6.</text>
</comment>
<comment type="pathway">
    <text evidence="4 14">Isoprenoid biosynthesis; isopentenyl diphosphate biosynthesis via DXP pathway; isopentenyl diphosphate from 1-deoxy-D-xylulose 5-phosphate: step 4/6.</text>
</comment>
<feature type="binding site" evidence="14">
    <location>
        <begin position="227"/>
        <end position="229"/>
    </location>
    <ligand>
        <name>4-CDP-2-C-methyl-D-erythritol 2-phosphate</name>
        <dbReference type="ChEBI" id="CHEBI:57919"/>
    </ligand>
</feature>
<dbReference type="InterPro" id="IPR029044">
    <property type="entry name" value="Nucleotide-diphossugar_trans"/>
</dbReference>
<keyword evidence="9 14" id="KW-0548">Nucleotidyltransferase</keyword>
<dbReference type="RefSeq" id="WP_100281218.1">
    <property type="nucleotide sequence ID" value="NZ_CP024923.1"/>
</dbReference>
<dbReference type="InterPro" id="IPR036571">
    <property type="entry name" value="MECDP_synthase_sf"/>
</dbReference>
<feature type="site" description="Positions MEP for the nucleophilic attack" evidence="14">
    <location>
        <position position="200"/>
    </location>
</feature>
<dbReference type="GO" id="GO:0050518">
    <property type="term" value="F:2-C-methyl-D-erythritol 4-phosphate cytidylyltransferase activity"/>
    <property type="evidence" value="ECO:0007669"/>
    <property type="project" value="UniProtKB-UniRule"/>
</dbReference>
<gene>
    <name evidence="14 16" type="primary">ispDF</name>
    <name evidence="16" type="ORF">CVN68_04935</name>
</gene>
<evidence type="ECO:0000256" key="8">
    <source>
        <dbReference type="ARBA" id="ARBA00022679"/>
    </source>
</evidence>
<dbReference type="SUPFAM" id="SSF69765">
    <property type="entry name" value="IpsF-like"/>
    <property type="match status" value="1"/>
</dbReference>
<protein>
    <recommendedName>
        <fullName evidence="14">Bifunctional enzyme IspD/IspF</fullName>
    </recommendedName>
    <domain>
        <recommendedName>
            <fullName evidence="14">2-C-methyl-D-erythritol 4-phosphate cytidylyltransferase</fullName>
            <ecNumber evidence="14">2.7.7.60</ecNumber>
        </recommendedName>
        <alternativeName>
            <fullName evidence="14">4-diphosphocytidyl-2C-methyl-D-erythritol synthase</fullName>
        </alternativeName>
        <alternativeName>
            <fullName evidence="14">MEP cytidylyltransferase</fullName>
            <shortName evidence="14">MCT</shortName>
        </alternativeName>
    </domain>
    <domain>
        <recommendedName>
            <fullName evidence="14">2-C-methyl-D-erythritol 2,4-cyclodiphosphate synthase</fullName>
            <shortName evidence="14">MECDP-synthase</shortName>
            <shortName evidence="14">MECPP-synthase</shortName>
            <shortName evidence="14">MECPS</shortName>
            <ecNumber evidence="14">4.6.1.12</ecNumber>
        </recommendedName>
    </domain>
</protein>
<accession>A0A2K8MC33</accession>
<dbReference type="GO" id="GO:0016114">
    <property type="term" value="P:terpenoid biosynthetic process"/>
    <property type="evidence" value="ECO:0007669"/>
    <property type="project" value="InterPro"/>
</dbReference>
<dbReference type="UniPathway" id="UPA00056">
    <property type="reaction ID" value="UER00093"/>
</dbReference>
<dbReference type="NCBIfam" id="TIGR00453">
    <property type="entry name" value="ispD"/>
    <property type="match status" value="1"/>
</dbReference>
<keyword evidence="17" id="KW-1185">Reference proteome</keyword>
<dbReference type="GO" id="GO:0046872">
    <property type="term" value="F:metal ion binding"/>
    <property type="evidence" value="ECO:0007669"/>
    <property type="project" value="UniProtKB-KW"/>
</dbReference>
<feature type="site" description="Transition state stabilizer" evidence="14">
    <location>
        <position position="352"/>
    </location>
</feature>
<dbReference type="InterPro" id="IPR003526">
    <property type="entry name" value="MECDP_synthase"/>
</dbReference>
<dbReference type="InterPro" id="IPR034683">
    <property type="entry name" value="IspD/TarI"/>
</dbReference>
<evidence type="ECO:0000256" key="7">
    <source>
        <dbReference type="ARBA" id="ARBA00009789"/>
    </source>
</evidence>
<keyword evidence="13 14" id="KW-0511">Multifunctional enzyme</keyword>
<dbReference type="GO" id="GO:0008685">
    <property type="term" value="F:2-C-methyl-D-erythritol 2,4-cyclodiphosphate synthase activity"/>
    <property type="evidence" value="ECO:0007669"/>
    <property type="project" value="UniProtKB-UniRule"/>
</dbReference>
<dbReference type="NCBIfam" id="NF006899">
    <property type="entry name" value="PRK09382.1"/>
    <property type="match status" value="1"/>
</dbReference>
<comment type="caution">
    <text evidence="14">Lacks conserved residue(s) required for the propagation of feature annotation.</text>
</comment>
<evidence type="ECO:0000313" key="17">
    <source>
        <dbReference type="Proteomes" id="UP000229081"/>
    </source>
</evidence>
<dbReference type="KEGG" id="sphc:CVN68_04935"/>
<keyword evidence="8 14" id="KW-0808">Transferase</keyword>